<accession>A0A917A1Z4</accession>
<name>A0A917A1Z4_9RHOB</name>
<dbReference type="GO" id="GO:0005886">
    <property type="term" value="C:plasma membrane"/>
    <property type="evidence" value="ECO:0007669"/>
    <property type="project" value="UniProtKB-SubCell"/>
</dbReference>
<feature type="transmembrane region" description="Helical" evidence="6">
    <location>
        <begin position="158"/>
        <end position="176"/>
    </location>
</feature>
<feature type="transmembrane region" description="Helical" evidence="6">
    <location>
        <begin position="96"/>
        <end position="122"/>
    </location>
</feature>
<proteinExistence type="predicted"/>
<keyword evidence="3 6" id="KW-0812">Transmembrane</keyword>
<dbReference type="SUPFAM" id="SSF103473">
    <property type="entry name" value="MFS general substrate transporter"/>
    <property type="match status" value="1"/>
</dbReference>
<protein>
    <submittedName>
        <fullName evidence="8">MFS transporter</fullName>
    </submittedName>
</protein>
<feature type="transmembrane region" description="Helical" evidence="6">
    <location>
        <begin position="70"/>
        <end position="89"/>
    </location>
</feature>
<dbReference type="AlphaFoldDB" id="A0A917A1Z4"/>
<evidence type="ECO:0000256" key="1">
    <source>
        <dbReference type="ARBA" id="ARBA00004651"/>
    </source>
</evidence>
<keyword evidence="4 6" id="KW-1133">Transmembrane helix</keyword>
<keyword evidence="9" id="KW-1185">Reference proteome</keyword>
<dbReference type="Gene3D" id="1.20.1250.20">
    <property type="entry name" value="MFS general substrate transporter like domains"/>
    <property type="match status" value="2"/>
</dbReference>
<dbReference type="Pfam" id="PF07690">
    <property type="entry name" value="MFS_1"/>
    <property type="match status" value="1"/>
</dbReference>
<dbReference type="CDD" id="cd17324">
    <property type="entry name" value="MFS_NepI_like"/>
    <property type="match status" value="1"/>
</dbReference>
<dbReference type="GO" id="GO:0022857">
    <property type="term" value="F:transmembrane transporter activity"/>
    <property type="evidence" value="ECO:0007669"/>
    <property type="project" value="InterPro"/>
</dbReference>
<evidence type="ECO:0000313" key="8">
    <source>
        <dbReference type="EMBL" id="GGE22202.1"/>
    </source>
</evidence>
<keyword evidence="5 6" id="KW-0472">Membrane</keyword>
<comment type="caution">
    <text evidence="8">The sequence shown here is derived from an EMBL/GenBank/DDBJ whole genome shotgun (WGS) entry which is preliminary data.</text>
</comment>
<dbReference type="PANTHER" id="PTHR43124:SF3">
    <property type="entry name" value="CHLORAMPHENICOL EFFLUX PUMP RV0191"/>
    <property type="match status" value="1"/>
</dbReference>
<feature type="transmembrane region" description="Helical" evidence="6">
    <location>
        <begin position="383"/>
        <end position="401"/>
    </location>
</feature>
<feature type="domain" description="Major facilitator superfamily (MFS) profile" evidence="7">
    <location>
        <begin position="30"/>
        <end position="405"/>
    </location>
</feature>
<dbReference type="RefSeq" id="WP_188476412.1">
    <property type="nucleotide sequence ID" value="NZ_BMFJ01000001.1"/>
</dbReference>
<feature type="transmembrane region" description="Helical" evidence="6">
    <location>
        <begin position="227"/>
        <end position="250"/>
    </location>
</feature>
<dbReference type="PROSITE" id="PS50850">
    <property type="entry name" value="MFS"/>
    <property type="match status" value="1"/>
</dbReference>
<evidence type="ECO:0000259" key="7">
    <source>
        <dbReference type="PROSITE" id="PS50850"/>
    </source>
</evidence>
<evidence type="ECO:0000256" key="4">
    <source>
        <dbReference type="ARBA" id="ARBA00022989"/>
    </source>
</evidence>
<dbReference type="InterPro" id="IPR011701">
    <property type="entry name" value="MFS"/>
</dbReference>
<evidence type="ECO:0000256" key="3">
    <source>
        <dbReference type="ARBA" id="ARBA00022692"/>
    </source>
</evidence>
<dbReference type="PANTHER" id="PTHR43124">
    <property type="entry name" value="PURINE EFFLUX PUMP PBUE"/>
    <property type="match status" value="1"/>
</dbReference>
<reference evidence="9" key="1">
    <citation type="journal article" date="2019" name="Int. J. Syst. Evol. Microbiol.">
        <title>The Global Catalogue of Microorganisms (GCM) 10K type strain sequencing project: providing services to taxonomists for standard genome sequencing and annotation.</title>
        <authorList>
            <consortium name="The Broad Institute Genomics Platform"/>
            <consortium name="The Broad Institute Genome Sequencing Center for Infectious Disease"/>
            <person name="Wu L."/>
            <person name="Ma J."/>
        </authorList>
    </citation>
    <scope>NUCLEOTIDE SEQUENCE [LARGE SCALE GENOMIC DNA]</scope>
    <source>
        <strain evidence="9">CGMCC 1.12664</strain>
    </source>
</reference>
<evidence type="ECO:0000256" key="6">
    <source>
        <dbReference type="SAM" id="Phobius"/>
    </source>
</evidence>
<dbReference type="InterPro" id="IPR036259">
    <property type="entry name" value="MFS_trans_sf"/>
</dbReference>
<comment type="subcellular location">
    <subcellularLocation>
        <location evidence="1">Cell membrane</location>
        <topology evidence="1">Multi-pass membrane protein</topology>
    </subcellularLocation>
</comment>
<feature type="transmembrane region" description="Helical" evidence="6">
    <location>
        <begin position="128"/>
        <end position="146"/>
    </location>
</feature>
<evidence type="ECO:0000256" key="2">
    <source>
        <dbReference type="ARBA" id="ARBA00022475"/>
    </source>
</evidence>
<sequence>MTLRSAHPSDLPARPNSDLSAAPAISARAVLTALAMGGFAIGTTEFAAMALLPDFAADLDVTEARAADAISAYALGVVVGAPVLAVAGARVRRRVLLIWLMLAFALFNALSALAPTFGLFTASRFLSGLPHGAYFGVAALVAASVVPRNRRASAIARVFLGLTIATTLGVPAASLLSEGLGWRSGFVIVAGLALATAVAVALKAPRTPADPGADPLRELAALKNRQVWLTLATGAIGFGGFFAVYTYIASTVQTTLGGSETAVALMLMTAGAGMTVFNLVMGALADRNMNATAVLAFGGGALVLACYPLAAQAGLWTMAVPVLFMGLLGGVSTVLQTRLMNVAGEAQQLAASLHHAAFNLANALGPFLAARVVAAGYGFPASGYVGAALSLAGLALFALTLRDARRQGLE</sequence>
<feature type="transmembrane region" description="Helical" evidence="6">
    <location>
        <begin position="316"/>
        <end position="335"/>
    </location>
</feature>
<dbReference type="InterPro" id="IPR050189">
    <property type="entry name" value="MFS_Efflux_Transporters"/>
</dbReference>
<evidence type="ECO:0000256" key="5">
    <source>
        <dbReference type="ARBA" id="ARBA00023136"/>
    </source>
</evidence>
<feature type="transmembrane region" description="Helical" evidence="6">
    <location>
        <begin position="291"/>
        <end position="310"/>
    </location>
</feature>
<organism evidence="8 9">
    <name type="scientific">Primorskyibacter flagellatus</name>
    <dbReference type="NCBI Taxonomy" id="1387277"/>
    <lineage>
        <taxon>Bacteria</taxon>
        <taxon>Pseudomonadati</taxon>
        <taxon>Pseudomonadota</taxon>
        <taxon>Alphaproteobacteria</taxon>
        <taxon>Rhodobacterales</taxon>
        <taxon>Roseobacteraceae</taxon>
        <taxon>Primorskyibacter</taxon>
    </lineage>
</organism>
<evidence type="ECO:0000313" key="9">
    <source>
        <dbReference type="Proteomes" id="UP000612855"/>
    </source>
</evidence>
<dbReference type="InterPro" id="IPR020846">
    <property type="entry name" value="MFS_dom"/>
</dbReference>
<dbReference type="EMBL" id="BMFJ01000001">
    <property type="protein sequence ID" value="GGE22202.1"/>
    <property type="molecule type" value="Genomic_DNA"/>
</dbReference>
<keyword evidence="2" id="KW-1003">Cell membrane</keyword>
<feature type="transmembrane region" description="Helical" evidence="6">
    <location>
        <begin position="29"/>
        <end position="50"/>
    </location>
</feature>
<feature type="transmembrane region" description="Helical" evidence="6">
    <location>
        <begin position="182"/>
        <end position="202"/>
    </location>
</feature>
<gene>
    <name evidence="8" type="ORF">GCM10011360_08360</name>
</gene>
<feature type="transmembrane region" description="Helical" evidence="6">
    <location>
        <begin position="356"/>
        <end position="377"/>
    </location>
</feature>
<feature type="transmembrane region" description="Helical" evidence="6">
    <location>
        <begin position="262"/>
        <end position="284"/>
    </location>
</feature>
<dbReference type="Proteomes" id="UP000612855">
    <property type="component" value="Unassembled WGS sequence"/>
</dbReference>